<evidence type="ECO:0000313" key="2">
    <source>
        <dbReference type="Proteomes" id="UP000215086"/>
    </source>
</evidence>
<gene>
    <name evidence="1" type="ORF">THTE_2468</name>
</gene>
<evidence type="ECO:0000313" key="1">
    <source>
        <dbReference type="EMBL" id="ASV75070.1"/>
    </source>
</evidence>
<accession>A0A286RGI7</accession>
<reference evidence="1 2" key="1">
    <citation type="journal article" name="Front. Microbiol.">
        <title>Sugar Metabolism of the First Thermophilic Planctomycete Thermogutta terrifontis: Comparative Genomic and Transcriptomic Approaches.</title>
        <authorList>
            <person name="Elcheninov A.G."/>
            <person name="Menzel P."/>
            <person name="Gudbergsdottir S.R."/>
            <person name="Slesarev A.I."/>
            <person name="Kadnikov V.V."/>
            <person name="Krogh A."/>
            <person name="Bonch-Osmolovskaya E.A."/>
            <person name="Peng X."/>
            <person name="Kublanov I.V."/>
        </authorList>
    </citation>
    <scope>NUCLEOTIDE SEQUENCE [LARGE SCALE GENOMIC DNA]</scope>
    <source>
        <strain evidence="1 2">R1</strain>
    </source>
</reference>
<dbReference type="EMBL" id="CP018477">
    <property type="protein sequence ID" value="ASV75070.1"/>
    <property type="molecule type" value="Genomic_DNA"/>
</dbReference>
<dbReference type="RefSeq" id="WP_095415235.1">
    <property type="nucleotide sequence ID" value="NZ_CP018477.1"/>
</dbReference>
<protein>
    <submittedName>
        <fullName evidence="1">Uncharacterized protein</fullName>
    </submittedName>
</protein>
<sequence>MMLWRMWLFATCAAVVGATVGSPRDVAAGTLTLRIKGAPPLRLVGVIQRWDQDGNPVKPVDPKAKIDAPDCIPGKQTAEGVWQVEKLAPGRYDVVILGEGKLRIDGFDFPPVLEFDPFFPGTAEISDEHREEIESEIRNSKHYENKVEPLYFGGNDQAIRVLVMLIRDLPTSYEGDFPGAATIRHEIWQFTWAYGGWKKERRTRVIDRCILHRDELRRWTWLWDPQLGGIQVGKEPITLDYEFPDLEKRTLKGLYPY</sequence>
<dbReference type="Proteomes" id="UP000215086">
    <property type="component" value="Chromosome"/>
</dbReference>
<name>A0A286RGI7_9BACT</name>
<proteinExistence type="predicted"/>
<dbReference type="KEGG" id="ttf:THTE_2468"/>
<dbReference type="AlphaFoldDB" id="A0A286RGI7"/>
<organism evidence="1 2">
    <name type="scientific">Thermogutta terrifontis</name>
    <dbReference type="NCBI Taxonomy" id="1331910"/>
    <lineage>
        <taxon>Bacteria</taxon>
        <taxon>Pseudomonadati</taxon>
        <taxon>Planctomycetota</taxon>
        <taxon>Planctomycetia</taxon>
        <taxon>Pirellulales</taxon>
        <taxon>Thermoguttaceae</taxon>
        <taxon>Thermogutta</taxon>
    </lineage>
</organism>
<keyword evidence="2" id="KW-1185">Reference proteome</keyword>